<evidence type="ECO:0000313" key="2">
    <source>
        <dbReference type="Proteomes" id="UP000192472"/>
    </source>
</evidence>
<accession>A0A1W2G5M5</accession>
<gene>
    <name evidence="1" type="ORF">SAMN04488029_0241</name>
</gene>
<dbReference type="Proteomes" id="UP000192472">
    <property type="component" value="Unassembled WGS sequence"/>
</dbReference>
<dbReference type="EMBL" id="FWYF01000001">
    <property type="protein sequence ID" value="SMD31903.1"/>
    <property type="molecule type" value="Genomic_DNA"/>
</dbReference>
<dbReference type="AlphaFoldDB" id="A0A1W2G5M5"/>
<organism evidence="1 2">
    <name type="scientific">Reichenbachiella faecimaris</name>
    <dbReference type="NCBI Taxonomy" id="692418"/>
    <lineage>
        <taxon>Bacteria</taxon>
        <taxon>Pseudomonadati</taxon>
        <taxon>Bacteroidota</taxon>
        <taxon>Cytophagia</taxon>
        <taxon>Cytophagales</taxon>
        <taxon>Reichenbachiellaceae</taxon>
        <taxon>Reichenbachiella</taxon>
    </lineage>
</organism>
<evidence type="ECO:0000313" key="1">
    <source>
        <dbReference type="EMBL" id="SMD31903.1"/>
    </source>
</evidence>
<sequence>MLLAPEDILELFLFRISLPFKFIGLTQFKNNPVKISLGYQFWISSFFIN</sequence>
<protein>
    <submittedName>
        <fullName evidence="1">Uncharacterized protein</fullName>
    </submittedName>
</protein>
<keyword evidence="2" id="KW-1185">Reference proteome</keyword>
<proteinExistence type="predicted"/>
<name>A0A1W2G5M5_REIFA</name>
<dbReference type="STRING" id="692418.SAMN04488029_0241"/>
<reference evidence="1 2" key="1">
    <citation type="submission" date="2017-04" db="EMBL/GenBank/DDBJ databases">
        <authorList>
            <person name="Afonso C.L."/>
            <person name="Miller P.J."/>
            <person name="Scott M.A."/>
            <person name="Spackman E."/>
            <person name="Goraichik I."/>
            <person name="Dimitrov K.M."/>
            <person name="Suarez D.L."/>
            <person name="Swayne D.E."/>
        </authorList>
    </citation>
    <scope>NUCLEOTIDE SEQUENCE [LARGE SCALE GENOMIC DNA]</scope>
    <source>
        <strain evidence="1 2">DSM 26133</strain>
    </source>
</reference>